<reference evidence="2" key="1">
    <citation type="submission" date="2019-08" db="EMBL/GenBank/DDBJ databases">
        <title>The improved chromosome-level genome for the pearl oyster Pinctada fucata martensii using PacBio sequencing and Hi-C.</title>
        <authorList>
            <person name="Zheng Z."/>
        </authorList>
    </citation>
    <scope>NUCLEOTIDE SEQUENCE</scope>
    <source>
        <strain evidence="2">ZZ-2019</strain>
        <tissue evidence="2">Adductor muscle</tissue>
    </source>
</reference>
<sequence length="228" mass="25666">MAEKVKIRSPPSAEVRDTEYNALRRRMSKLRVQQGHLPIADDMDMEAGDEYYNDLVRFWKKHKIYMGKEMMSTIADAKAKKKAKQKGRRRSIEFEDLDMNSAGKLALPEHMTRRSRLDSDSDTVPEDAEWTNEHKIADKSASGRIQNGDPTKKRHSSAASARKTPVARSISHSDSPRLIKKGSSSPSSNSPKSSPKILKKTFSEPSMKRNAKATKSVIEHKDSGKTVK</sequence>
<feature type="compositionally biased region" description="Basic residues" evidence="1">
    <location>
        <begin position="79"/>
        <end position="89"/>
    </location>
</feature>
<evidence type="ECO:0000313" key="3">
    <source>
        <dbReference type="Proteomes" id="UP001186944"/>
    </source>
</evidence>
<feature type="compositionally biased region" description="Basic and acidic residues" evidence="1">
    <location>
        <begin position="110"/>
        <end position="119"/>
    </location>
</feature>
<feature type="region of interest" description="Disordered" evidence="1">
    <location>
        <begin position="78"/>
        <end position="228"/>
    </location>
</feature>
<feature type="compositionally biased region" description="Basic and acidic residues" evidence="1">
    <location>
        <begin position="217"/>
        <end position="228"/>
    </location>
</feature>
<proteinExistence type="predicted"/>
<dbReference type="AlphaFoldDB" id="A0AA88YTX8"/>
<accession>A0AA88YTX8</accession>
<evidence type="ECO:0000256" key="1">
    <source>
        <dbReference type="SAM" id="MobiDB-lite"/>
    </source>
</evidence>
<organism evidence="2 3">
    <name type="scientific">Pinctada imbricata</name>
    <name type="common">Atlantic pearl-oyster</name>
    <name type="synonym">Pinctada martensii</name>
    <dbReference type="NCBI Taxonomy" id="66713"/>
    <lineage>
        <taxon>Eukaryota</taxon>
        <taxon>Metazoa</taxon>
        <taxon>Spiralia</taxon>
        <taxon>Lophotrochozoa</taxon>
        <taxon>Mollusca</taxon>
        <taxon>Bivalvia</taxon>
        <taxon>Autobranchia</taxon>
        <taxon>Pteriomorphia</taxon>
        <taxon>Pterioida</taxon>
        <taxon>Pterioidea</taxon>
        <taxon>Pteriidae</taxon>
        <taxon>Pinctada</taxon>
    </lineage>
</organism>
<gene>
    <name evidence="2" type="ORF">FSP39_012532</name>
</gene>
<feature type="compositionally biased region" description="Acidic residues" evidence="1">
    <location>
        <begin position="120"/>
        <end position="130"/>
    </location>
</feature>
<evidence type="ECO:0000313" key="2">
    <source>
        <dbReference type="EMBL" id="KAK3108650.1"/>
    </source>
</evidence>
<keyword evidence="3" id="KW-1185">Reference proteome</keyword>
<name>A0AA88YTX8_PINIB</name>
<dbReference type="EMBL" id="VSWD01000001">
    <property type="protein sequence ID" value="KAK3108650.1"/>
    <property type="molecule type" value="Genomic_DNA"/>
</dbReference>
<feature type="compositionally biased region" description="Low complexity" evidence="1">
    <location>
        <begin position="181"/>
        <end position="196"/>
    </location>
</feature>
<protein>
    <submittedName>
        <fullName evidence="2">Uncharacterized protein</fullName>
    </submittedName>
</protein>
<comment type="caution">
    <text evidence="2">The sequence shown here is derived from an EMBL/GenBank/DDBJ whole genome shotgun (WGS) entry which is preliminary data.</text>
</comment>
<dbReference type="Proteomes" id="UP001186944">
    <property type="component" value="Unassembled WGS sequence"/>
</dbReference>